<dbReference type="AlphaFoldDB" id="H8X9F2"/>
<dbReference type="KEGG" id="cot:CORT_0F03940"/>
<feature type="region of interest" description="Disordered" evidence="1">
    <location>
        <begin position="561"/>
        <end position="583"/>
    </location>
</feature>
<accession>H8X9F2</accession>
<dbReference type="OrthoDB" id="343092at2759"/>
<dbReference type="Gene3D" id="3.40.50.10130">
    <property type="match status" value="1"/>
</dbReference>
<dbReference type="EMBL" id="HE681724">
    <property type="protein sequence ID" value="CCG24618.1"/>
    <property type="molecule type" value="Genomic_DNA"/>
</dbReference>
<organism evidence="2 3">
    <name type="scientific">Candida orthopsilosis (strain 90-125)</name>
    <name type="common">Yeast</name>
    <dbReference type="NCBI Taxonomy" id="1136231"/>
    <lineage>
        <taxon>Eukaryota</taxon>
        <taxon>Fungi</taxon>
        <taxon>Dikarya</taxon>
        <taxon>Ascomycota</taxon>
        <taxon>Saccharomycotina</taxon>
        <taxon>Pichiomycetes</taxon>
        <taxon>Debaryomycetaceae</taxon>
        <taxon>Candida/Lodderomyces clade</taxon>
        <taxon>Candida</taxon>
    </lineage>
</organism>
<dbReference type="eggNOG" id="ENOG502RY0Q">
    <property type="taxonomic scope" value="Eukaryota"/>
</dbReference>
<name>H8X9F2_CANO9</name>
<sequence>MDGTIQAKQDPDTASDVSHPPPHQANTNQQNPYPDANISLNQQLPTVSTNQSIRTCSSSQQYAHSHSNAPLTFNDSSPIEGMHSFLNHPPGRRRSPYMHLNDLNQPLPPIGSSPGDDPYASIPPARRPQNNLVRNGFTSSSPVVNIHIHSSIYVNGSSPSNQYQQSSTGSFHNTTPFSFQHQTENRVDLQSSAFQGPSRPSNNIQFSSKRSFDMSSGGPHEPQLFVNSASSTPSQNKANWAPRGYNENTHHSSPSTANYSSPQVQELPSLTPTHSQSPALNQINRLPSSPFATGSNRPPNSTTKSSSVPIATPKTSKRKFKMSMDDLESTFRSWSGAPKPRTRSGDLGEEQKFITAEKKPEMVIVNTNTQNSKLTTYQECNTNTVGTSAPNSTYSELKIHNPPLSKPTSHTTPAVEPNTIEKEPEMVTTRTSTQDTKPAFVQVSNSQAIGLSATNSSLPKSSTVQNVKPIVIELSDDDSEVEATKPFSVAPETSIIVIGSDDEDEAGPIAPTNNSKHEKAMNTSLISSPISVKPRFDFKNISDSITDSSFSFTKVDTKHAVAPEAKKPPKLGHNTPVQESKDFSDDNPFDLPPQPAFIQWLSSDEEDYAKDIALGTRTTTSSIVKNKADPIVSESLPIHKDVSNTRTVGMPVSLTNRSTGNLNYQKTGIASRSKSVSSARFSRPATEISLKPVKRASTTQDGESSTAKKAKKSKTDSLLAELPKIDNFEYSYKELQEANRVNRKKEELHAEMEIYISMKPYNVLKEFTEEFKSKVATFESELPLVYWNRNAKAEYIKEKDYFIPTAAKKVVQQTFVMYYLAQDFLDKLHSNKLKNDVLKGTEEMCKISTHKYHVILLVEGYDQLINKIKSYKQRQFRSQVLNGEEQSKKKKDDEQMSKFPEPIEIAKLFNRAQLDLKVNIFPVRSRQEGVMWLNSFTYTIGSALYDKYERNQGLANLGVVRSGSDTKATFLQSIQHFPRMTHSKAQILQSSHGSMYSIYSKFCTSGTLGKDTLGRNIVPPSVDSTMLNFFTSDDPDKAIT</sequence>
<feature type="region of interest" description="Disordered" evidence="1">
    <location>
        <begin position="673"/>
        <end position="713"/>
    </location>
</feature>
<evidence type="ECO:0000313" key="2">
    <source>
        <dbReference type="EMBL" id="CCG24618.1"/>
    </source>
</evidence>
<dbReference type="RefSeq" id="XP_003870746.1">
    <property type="nucleotide sequence ID" value="XM_003870697.1"/>
</dbReference>
<feature type="region of interest" description="Disordered" evidence="1">
    <location>
        <begin position="191"/>
        <end position="349"/>
    </location>
</feature>
<protein>
    <submittedName>
        <fullName evidence="2">Mms4 protein</fullName>
    </submittedName>
</protein>
<feature type="region of interest" description="Disordered" evidence="1">
    <location>
        <begin position="1"/>
        <end position="70"/>
    </location>
</feature>
<dbReference type="HOGENOM" id="CLU_292722_0_0_1"/>
<dbReference type="GeneID" id="14541734"/>
<keyword evidence="3" id="KW-1185">Reference proteome</keyword>
<reference evidence="2 3" key="1">
    <citation type="journal article" date="2012" name="PLoS ONE">
        <title>Sequence and analysis of the genome of the pathogenic yeast Candida orthopsilosis.</title>
        <authorList>
            <person name="Riccombeni A."/>
            <person name="Vidanes G."/>
            <person name="Proux-Wera E."/>
            <person name="Wolfe K.H."/>
            <person name="Butler G."/>
        </authorList>
    </citation>
    <scope>NUCLEOTIDE SEQUENCE [LARGE SCALE GENOMIC DNA]</scope>
    <source>
        <strain evidence="2 3">Co 90-125</strain>
    </source>
</reference>
<feature type="compositionally biased region" description="Low complexity" evidence="1">
    <location>
        <begin position="673"/>
        <end position="683"/>
    </location>
</feature>
<feature type="region of interest" description="Disordered" evidence="1">
    <location>
        <begin position="157"/>
        <end position="177"/>
    </location>
</feature>
<feature type="compositionally biased region" description="Polar residues" evidence="1">
    <location>
        <begin position="24"/>
        <end position="70"/>
    </location>
</feature>
<feature type="compositionally biased region" description="Polar residues" evidence="1">
    <location>
        <begin position="225"/>
        <end position="238"/>
    </location>
</feature>
<proteinExistence type="predicted"/>
<feature type="compositionally biased region" description="Polar residues" evidence="1">
    <location>
        <begin position="191"/>
        <end position="209"/>
    </location>
</feature>
<dbReference type="Proteomes" id="UP000005018">
    <property type="component" value="Chromosome 6"/>
</dbReference>
<gene>
    <name evidence="2" type="ORF">CORT_0F03940</name>
</gene>
<feature type="compositionally biased region" description="Polar residues" evidence="1">
    <location>
        <begin position="251"/>
        <end position="309"/>
    </location>
</feature>
<evidence type="ECO:0000256" key="1">
    <source>
        <dbReference type="SAM" id="MobiDB-lite"/>
    </source>
</evidence>
<evidence type="ECO:0000313" key="3">
    <source>
        <dbReference type="Proteomes" id="UP000005018"/>
    </source>
</evidence>
<feature type="region of interest" description="Disordered" evidence="1">
    <location>
        <begin position="111"/>
        <end position="130"/>
    </location>
</feature>